<evidence type="ECO:0000313" key="5">
    <source>
        <dbReference type="EMBL" id="REK71972.1"/>
    </source>
</evidence>
<dbReference type="PANTHER" id="PTHR33204">
    <property type="entry name" value="TRANSCRIPTIONAL REGULATOR, MARR FAMILY"/>
    <property type="match status" value="1"/>
</dbReference>
<dbReference type="PANTHER" id="PTHR33204:SF29">
    <property type="entry name" value="TRANSCRIPTIONAL REGULATOR"/>
    <property type="match status" value="1"/>
</dbReference>
<dbReference type="GO" id="GO:0003677">
    <property type="term" value="F:DNA binding"/>
    <property type="evidence" value="ECO:0007669"/>
    <property type="project" value="UniProtKB-KW"/>
</dbReference>
<organism evidence="5 6">
    <name type="scientific">Paenibacillus paeoniae</name>
    <dbReference type="NCBI Taxonomy" id="2292705"/>
    <lineage>
        <taxon>Bacteria</taxon>
        <taxon>Bacillati</taxon>
        <taxon>Bacillota</taxon>
        <taxon>Bacilli</taxon>
        <taxon>Bacillales</taxon>
        <taxon>Paenibacillaceae</taxon>
        <taxon>Paenibacillus</taxon>
    </lineage>
</organism>
<dbReference type="Proteomes" id="UP000261905">
    <property type="component" value="Unassembled WGS sequence"/>
</dbReference>
<keyword evidence="2" id="KW-0238">DNA-binding</keyword>
<reference evidence="5 6" key="1">
    <citation type="submission" date="2018-08" db="EMBL/GenBank/DDBJ databases">
        <title>Paenibacillus sp. M4BSY-1, whole genome shotgun sequence.</title>
        <authorList>
            <person name="Tuo L."/>
        </authorList>
    </citation>
    <scope>NUCLEOTIDE SEQUENCE [LARGE SCALE GENOMIC DNA]</scope>
    <source>
        <strain evidence="5 6">M4BSY-1</strain>
    </source>
</reference>
<gene>
    <name evidence="5" type="ORF">DX130_19965</name>
</gene>
<accession>A0A371P7S5</accession>
<keyword evidence="1" id="KW-0805">Transcription regulation</keyword>
<evidence type="ECO:0000256" key="3">
    <source>
        <dbReference type="ARBA" id="ARBA00023163"/>
    </source>
</evidence>
<name>A0A371P7S5_9BACL</name>
<proteinExistence type="predicted"/>
<dbReference type="InterPro" id="IPR002577">
    <property type="entry name" value="HTH_HxlR"/>
</dbReference>
<evidence type="ECO:0000256" key="2">
    <source>
        <dbReference type="ARBA" id="ARBA00023125"/>
    </source>
</evidence>
<dbReference type="AlphaFoldDB" id="A0A371P7S5"/>
<feature type="domain" description="HTH hxlR-type" evidence="4">
    <location>
        <begin position="1"/>
        <end position="76"/>
    </location>
</feature>
<sequence length="76" mass="8863">MYESCGTKRFSELRALIPSITQKVLTNQLRELEEKHIVRRVVYPQVPPKVEYSVTEMPKKVVHEGCLFGRSFFHNG</sequence>
<evidence type="ECO:0000259" key="4">
    <source>
        <dbReference type="PROSITE" id="PS51118"/>
    </source>
</evidence>
<keyword evidence="3" id="KW-0804">Transcription</keyword>
<protein>
    <recommendedName>
        <fullName evidence="4">HTH hxlR-type domain-containing protein</fullName>
    </recommendedName>
</protein>
<evidence type="ECO:0000256" key="1">
    <source>
        <dbReference type="ARBA" id="ARBA00023015"/>
    </source>
</evidence>
<keyword evidence="6" id="KW-1185">Reference proteome</keyword>
<comment type="caution">
    <text evidence="5">The sequence shown here is derived from an EMBL/GenBank/DDBJ whole genome shotgun (WGS) entry which is preliminary data.</text>
</comment>
<dbReference type="PROSITE" id="PS51118">
    <property type="entry name" value="HTH_HXLR"/>
    <property type="match status" value="1"/>
</dbReference>
<dbReference type="Pfam" id="PF01638">
    <property type="entry name" value="HxlR"/>
    <property type="match status" value="1"/>
</dbReference>
<evidence type="ECO:0000313" key="6">
    <source>
        <dbReference type="Proteomes" id="UP000261905"/>
    </source>
</evidence>
<dbReference type="SUPFAM" id="SSF46785">
    <property type="entry name" value="Winged helix' DNA-binding domain"/>
    <property type="match status" value="1"/>
</dbReference>
<dbReference type="OrthoDB" id="9791143at2"/>
<dbReference type="InterPro" id="IPR036390">
    <property type="entry name" value="WH_DNA-bd_sf"/>
</dbReference>
<dbReference type="InterPro" id="IPR036388">
    <property type="entry name" value="WH-like_DNA-bd_sf"/>
</dbReference>
<dbReference type="EMBL" id="QUBQ01000004">
    <property type="protein sequence ID" value="REK71972.1"/>
    <property type="molecule type" value="Genomic_DNA"/>
</dbReference>
<dbReference type="RefSeq" id="WP_116048347.1">
    <property type="nucleotide sequence ID" value="NZ_QUBQ01000004.1"/>
</dbReference>
<dbReference type="Gene3D" id="1.10.10.10">
    <property type="entry name" value="Winged helix-like DNA-binding domain superfamily/Winged helix DNA-binding domain"/>
    <property type="match status" value="1"/>
</dbReference>